<dbReference type="Proteomes" id="UP000215694">
    <property type="component" value="Unassembled WGS sequence"/>
</dbReference>
<evidence type="ECO:0000256" key="6">
    <source>
        <dbReference type="ARBA" id="ARBA00023136"/>
    </source>
</evidence>
<keyword evidence="6 8" id="KW-0472">Membrane</keyword>
<feature type="transmembrane region" description="Helical" evidence="8">
    <location>
        <begin position="186"/>
        <end position="207"/>
    </location>
</feature>
<evidence type="ECO:0000313" key="9">
    <source>
        <dbReference type="EMBL" id="RDY27529.1"/>
    </source>
</evidence>
<keyword evidence="7 8" id="KW-0464">Manganese</keyword>
<evidence type="ECO:0000256" key="7">
    <source>
        <dbReference type="ARBA" id="ARBA00023211"/>
    </source>
</evidence>
<protein>
    <recommendedName>
        <fullName evidence="8">Putative manganese efflux pump MntP</fullName>
    </recommendedName>
</protein>
<feature type="transmembrane region" description="Helical" evidence="8">
    <location>
        <begin position="161"/>
        <end position="180"/>
    </location>
</feature>
<comment type="function">
    <text evidence="8">Probably functions as a manganese efflux pump.</text>
</comment>
<dbReference type="GO" id="GO:0005384">
    <property type="term" value="F:manganese ion transmembrane transporter activity"/>
    <property type="evidence" value="ECO:0007669"/>
    <property type="project" value="UniProtKB-UniRule"/>
</dbReference>
<dbReference type="EMBL" id="NOJY02000012">
    <property type="protein sequence ID" value="RDY27529.1"/>
    <property type="molecule type" value="Genomic_DNA"/>
</dbReference>
<dbReference type="HAMAP" id="MF_01521">
    <property type="entry name" value="MntP_pump"/>
    <property type="match status" value="1"/>
</dbReference>
<feature type="transmembrane region" description="Helical" evidence="8">
    <location>
        <begin position="133"/>
        <end position="154"/>
    </location>
</feature>
<evidence type="ECO:0000256" key="5">
    <source>
        <dbReference type="ARBA" id="ARBA00023065"/>
    </source>
</evidence>
<proteinExistence type="inferred from homology"/>
<evidence type="ECO:0000256" key="4">
    <source>
        <dbReference type="ARBA" id="ARBA00022989"/>
    </source>
</evidence>
<dbReference type="OrthoDB" id="9811590at2"/>
<evidence type="ECO:0000313" key="10">
    <source>
        <dbReference type="Proteomes" id="UP000215694"/>
    </source>
</evidence>
<dbReference type="Pfam" id="PF02659">
    <property type="entry name" value="Mntp"/>
    <property type="match status" value="1"/>
</dbReference>
<dbReference type="PANTHER" id="PTHR35529">
    <property type="entry name" value="MANGANESE EFFLUX PUMP MNTP-RELATED"/>
    <property type="match status" value="1"/>
</dbReference>
<feature type="transmembrane region" description="Helical" evidence="8">
    <location>
        <begin position="35"/>
        <end position="59"/>
    </location>
</feature>
<name>A0A371J428_9FIRM</name>
<sequence>MSITTILLTAFALSMDAFAVSITKGMTLKNLSKGTAIKIALFFGLFQGGMPLLGWVLGISFEGYIKSIDHWIALILLSFIGFNMINEFIKDKKEVKQNNLSLCRSNLYEESDLTISNESDICMDENTISTKELLMLSVATSIDALAVGVSFAFLNIDIISVSSSICIITFLVCVVGAYIGKKFGDIFKSYAELMGGIILVLIGINIFNEHTQFVSSIFQSLF</sequence>
<keyword evidence="2 8" id="KW-1003">Cell membrane</keyword>
<keyword evidence="4 8" id="KW-1133">Transmembrane helix</keyword>
<dbReference type="InterPro" id="IPR022929">
    <property type="entry name" value="Put_MntP"/>
</dbReference>
<keyword evidence="1 8" id="KW-0813">Transport</keyword>
<dbReference type="AlphaFoldDB" id="A0A371J428"/>
<feature type="transmembrane region" description="Helical" evidence="8">
    <location>
        <begin position="71"/>
        <end position="89"/>
    </location>
</feature>
<comment type="subcellular location">
    <subcellularLocation>
        <location evidence="8">Cell membrane</location>
        <topology evidence="8">Multi-pass membrane protein</topology>
    </subcellularLocation>
</comment>
<comment type="caution">
    <text evidence="9">The sequence shown here is derived from an EMBL/GenBank/DDBJ whole genome shotgun (WGS) entry which is preliminary data.</text>
</comment>
<dbReference type="PANTHER" id="PTHR35529:SF1">
    <property type="entry name" value="MANGANESE EFFLUX PUMP MNTP-RELATED"/>
    <property type="match status" value="1"/>
</dbReference>
<dbReference type="InterPro" id="IPR003810">
    <property type="entry name" value="Mntp/YtaF"/>
</dbReference>
<evidence type="ECO:0000256" key="3">
    <source>
        <dbReference type="ARBA" id="ARBA00022692"/>
    </source>
</evidence>
<evidence type="ECO:0000256" key="1">
    <source>
        <dbReference type="ARBA" id="ARBA00022448"/>
    </source>
</evidence>
<dbReference type="GO" id="GO:0005886">
    <property type="term" value="C:plasma membrane"/>
    <property type="evidence" value="ECO:0007669"/>
    <property type="project" value="UniProtKB-SubCell"/>
</dbReference>
<evidence type="ECO:0000256" key="8">
    <source>
        <dbReference type="HAMAP-Rule" id="MF_01521"/>
    </source>
</evidence>
<keyword evidence="10" id="KW-1185">Reference proteome</keyword>
<accession>A0A371J428</accession>
<gene>
    <name evidence="8" type="primary">mntP</name>
    <name evidence="9" type="ORF">CHL78_008670</name>
</gene>
<keyword evidence="5 8" id="KW-0406">Ion transport</keyword>
<dbReference type="RefSeq" id="WP_094367701.1">
    <property type="nucleotide sequence ID" value="NZ_NOJY02000012.1"/>
</dbReference>
<keyword evidence="3 8" id="KW-0812">Transmembrane</keyword>
<reference evidence="9 10" key="1">
    <citation type="journal article" date="2017" name="Genome Announc.">
        <title>Draft Genome Sequence of Romboutsia weinsteinii sp. nov. Strain CCRI-19649(T) Isolated from Surface Water.</title>
        <authorList>
            <person name="Maheux A.F."/>
            <person name="Boudreau D.K."/>
            <person name="Berube E."/>
            <person name="Boissinot M."/>
            <person name="Cantin P."/>
            <person name="Raymond F."/>
            <person name="Corbeil J."/>
            <person name="Omar R.F."/>
            <person name="Bergeron M.G."/>
        </authorList>
    </citation>
    <scope>NUCLEOTIDE SEQUENCE [LARGE SCALE GENOMIC DNA]</scope>
    <source>
        <strain evidence="9 10">CCRI-19649</strain>
    </source>
</reference>
<comment type="similarity">
    <text evidence="8">Belongs to the MntP (TC 9.B.29) family.</text>
</comment>
<organism evidence="9 10">
    <name type="scientific">Romboutsia weinsteinii</name>
    <dbReference type="NCBI Taxonomy" id="2020949"/>
    <lineage>
        <taxon>Bacteria</taxon>
        <taxon>Bacillati</taxon>
        <taxon>Bacillota</taxon>
        <taxon>Clostridia</taxon>
        <taxon>Peptostreptococcales</taxon>
        <taxon>Peptostreptococcaceae</taxon>
        <taxon>Romboutsia</taxon>
    </lineage>
</organism>
<evidence type="ECO:0000256" key="2">
    <source>
        <dbReference type="ARBA" id="ARBA00022475"/>
    </source>
</evidence>